<dbReference type="Gene3D" id="3.90.1010.20">
    <property type="match status" value="1"/>
</dbReference>
<dbReference type="AlphaFoldDB" id="A0A371IY60"/>
<organism evidence="4 5">
    <name type="scientific">Romboutsia weinsteinii</name>
    <dbReference type="NCBI Taxonomy" id="2020949"/>
    <lineage>
        <taxon>Bacteria</taxon>
        <taxon>Bacillati</taxon>
        <taxon>Bacillota</taxon>
        <taxon>Clostridia</taxon>
        <taxon>Peptostreptococcales</taxon>
        <taxon>Peptostreptococcaceae</taxon>
        <taxon>Romboutsia</taxon>
    </lineage>
</organism>
<dbReference type="GO" id="GO:0010181">
    <property type="term" value="F:FMN binding"/>
    <property type="evidence" value="ECO:0007669"/>
    <property type="project" value="InterPro"/>
</dbReference>
<comment type="caution">
    <text evidence="4">The sequence shown here is derived from an EMBL/GenBank/DDBJ whole genome shotgun (WGS) entry which is preliminary data.</text>
</comment>
<feature type="compositionally biased region" description="Basic and acidic residues" evidence="1">
    <location>
        <begin position="86"/>
        <end position="104"/>
    </location>
</feature>
<evidence type="ECO:0000259" key="3">
    <source>
        <dbReference type="SMART" id="SM00900"/>
    </source>
</evidence>
<evidence type="ECO:0000313" key="4">
    <source>
        <dbReference type="EMBL" id="RDY25422.1"/>
    </source>
</evidence>
<evidence type="ECO:0000256" key="1">
    <source>
        <dbReference type="SAM" id="MobiDB-lite"/>
    </source>
</evidence>
<feature type="region of interest" description="Disordered" evidence="1">
    <location>
        <begin position="86"/>
        <end position="109"/>
    </location>
</feature>
<name>A0A371IY60_9FIRM</name>
<reference evidence="4 5" key="1">
    <citation type="journal article" date="2017" name="Genome Announc.">
        <title>Draft Genome Sequence of Romboutsia weinsteinii sp. nov. Strain CCRI-19649(T) Isolated from Surface Water.</title>
        <authorList>
            <person name="Maheux A.F."/>
            <person name="Boudreau D.K."/>
            <person name="Berube E."/>
            <person name="Boissinot M."/>
            <person name="Cantin P."/>
            <person name="Raymond F."/>
            <person name="Corbeil J."/>
            <person name="Omar R.F."/>
            <person name="Bergeron M.G."/>
        </authorList>
    </citation>
    <scope>NUCLEOTIDE SEQUENCE [LARGE SCALE GENOMIC DNA]</scope>
    <source>
        <strain evidence="4 5">CCRI-19649</strain>
    </source>
</reference>
<proteinExistence type="predicted"/>
<feature type="signal peptide" evidence="2">
    <location>
        <begin position="1"/>
        <end position="17"/>
    </location>
</feature>
<dbReference type="InterPro" id="IPR007329">
    <property type="entry name" value="FMN-bd"/>
</dbReference>
<feature type="chain" id="PRO_5038376514" evidence="2">
    <location>
        <begin position="18"/>
        <end position="164"/>
    </location>
</feature>
<dbReference type="Pfam" id="PF04205">
    <property type="entry name" value="FMN_bind"/>
    <property type="match status" value="1"/>
</dbReference>
<keyword evidence="2" id="KW-0732">Signal</keyword>
<sequence>MKRKLALGLCTSFLALSLVGCSSPKEEAPEEKAPEKEVAQENEGAMTDGTYEVETKDFDDNGGKAKVVVTIKDGKITEAKYNEFTEKGDKREDEGYNEMMKEKSGTNPAEYEVEIEKQVMDVQSAEIDGVTGATGSSSKAKTLFQKALDNAAEGKSEKELIEIK</sequence>
<dbReference type="RefSeq" id="WP_094368792.1">
    <property type="nucleotide sequence ID" value="NZ_NOJY02000074.1"/>
</dbReference>
<gene>
    <name evidence="4" type="ORF">CHL78_018300</name>
</gene>
<evidence type="ECO:0000256" key="2">
    <source>
        <dbReference type="SAM" id="SignalP"/>
    </source>
</evidence>
<evidence type="ECO:0000313" key="5">
    <source>
        <dbReference type="Proteomes" id="UP000215694"/>
    </source>
</evidence>
<feature type="domain" description="FMN-binding" evidence="3">
    <location>
        <begin position="62"/>
        <end position="151"/>
    </location>
</feature>
<dbReference type="GO" id="GO:0016020">
    <property type="term" value="C:membrane"/>
    <property type="evidence" value="ECO:0007669"/>
    <property type="project" value="InterPro"/>
</dbReference>
<dbReference type="Proteomes" id="UP000215694">
    <property type="component" value="Unassembled WGS sequence"/>
</dbReference>
<protein>
    <submittedName>
        <fullName evidence="4">FMN-binding protein</fullName>
    </submittedName>
</protein>
<feature type="region of interest" description="Disordered" evidence="1">
    <location>
        <begin position="21"/>
        <end position="58"/>
    </location>
</feature>
<keyword evidence="5" id="KW-1185">Reference proteome</keyword>
<dbReference type="EMBL" id="NOJY02000074">
    <property type="protein sequence ID" value="RDY25422.1"/>
    <property type="molecule type" value="Genomic_DNA"/>
</dbReference>
<feature type="compositionally biased region" description="Basic and acidic residues" evidence="1">
    <location>
        <begin position="24"/>
        <end position="39"/>
    </location>
</feature>
<dbReference type="PROSITE" id="PS51257">
    <property type="entry name" value="PROKAR_LIPOPROTEIN"/>
    <property type="match status" value="1"/>
</dbReference>
<dbReference type="OrthoDB" id="1937675at2"/>
<dbReference type="SMART" id="SM00900">
    <property type="entry name" value="FMN_bind"/>
    <property type="match status" value="1"/>
</dbReference>
<accession>A0A371IY60</accession>